<keyword evidence="3" id="KW-1185">Reference proteome</keyword>
<feature type="region of interest" description="Disordered" evidence="1">
    <location>
        <begin position="102"/>
        <end position="124"/>
    </location>
</feature>
<dbReference type="AlphaFoldDB" id="Q1DEB4"/>
<sequence length="260" mass="29022">MLSVPAHMSRSRDRGDDFQRHFEGAQTLDGLLDLADSGLDSAQVLERMRDARAEGTPPSDVIPALFDEEPRFPSPEIARRLYQNLLGLWDLVAEGKRVRLEDEARPPRPKKVKASAPAPFHPGTPTGEFVEAAWRYLEDDEKTRTRFTHAFENRQDALLGALDAAALTDEGYGVARHLLLELYAMLELGWPPGLTSVKPAVLEADTDAPPVPQPLKDYADEALFEAEQDEEQPLSSQELEAVRRLVHRGLAALWGARKER</sequence>
<evidence type="ECO:0000313" key="3">
    <source>
        <dbReference type="Proteomes" id="UP000002402"/>
    </source>
</evidence>
<gene>
    <name evidence="2" type="ordered locus">MXAN_0743</name>
</gene>
<dbReference type="Proteomes" id="UP000002402">
    <property type="component" value="Chromosome"/>
</dbReference>
<evidence type="ECO:0000256" key="1">
    <source>
        <dbReference type="SAM" id="MobiDB-lite"/>
    </source>
</evidence>
<organism evidence="2 3">
    <name type="scientific">Myxococcus xanthus (strain DK1622)</name>
    <dbReference type="NCBI Taxonomy" id="246197"/>
    <lineage>
        <taxon>Bacteria</taxon>
        <taxon>Pseudomonadati</taxon>
        <taxon>Myxococcota</taxon>
        <taxon>Myxococcia</taxon>
        <taxon>Myxococcales</taxon>
        <taxon>Cystobacterineae</taxon>
        <taxon>Myxococcaceae</taxon>
        <taxon>Myxococcus</taxon>
    </lineage>
</organism>
<proteinExistence type="predicted"/>
<evidence type="ECO:0000313" key="2">
    <source>
        <dbReference type="EMBL" id="ABF92928.1"/>
    </source>
</evidence>
<name>Q1DEB4_MYXXD</name>
<protein>
    <submittedName>
        <fullName evidence="2">Uncharacterized protein</fullName>
    </submittedName>
</protein>
<dbReference type="KEGG" id="mxa:MXAN_0743"/>
<dbReference type="EMBL" id="CP000113">
    <property type="protein sequence ID" value="ABF92928.1"/>
    <property type="molecule type" value="Genomic_DNA"/>
</dbReference>
<reference evidence="2 3" key="1">
    <citation type="journal article" date="2006" name="Proc. Natl. Acad. Sci. U.S.A.">
        <title>Evolution of sensory complexity recorded in a myxobacterial genome.</title>
        <authorList>
            <person name="Goldman B.S."/>
            <person name="Nierman W.C."/>
            <person name="Kaiser D."/>
            <person name="Slater S.C."/>
            <person name="Durkin A.S."/>
            <person name="Eisen J.A."/>
            <person name="Ronning C.M."/>
            <person name="Barbazuk W.B."/>
            <person name="Blanchard M."/>
            <person name="Field C."/>
            <person name="Halling C."/>
            <person name="Hinkle G."/>
            <person name="Iartchuk O."/>
            <person name="Kim H.S."/>
            <person name="Mackenzie C."/>
            <person name="Madupu R."/>
            <person name="Miller N."/>
            <person name="Shvartsbeyn A."/>
            <person name="Sullivan S.A."/>
            <person name="Vaudin M."/>
            <person name="Wiegand R."/>
            <person name="Kaplan H.B."/>
        </authorList>
    </citation>
    <scope>NUCLEOTIDE SEQUENCE [LARGE SCALE GENOMIC DNA]</scope>
    <source>
        <strain evidence="3">DK1622</strain>
    </source>
</reference>
<dbReference type="STRING" id="246197.MXAN_0743"/>
<dbReference type="HOGENOM" id="CLU_1056206_0_0_7"/>
<dbReference type="EnsemblBacteria" id="ABF92928">
    <property type="protein sequence ID" value="ABF92928"/>
    <property type="gene ID" value="MXAN_0743"/>
</dbReference>
<accession>Q1DEB4</accession>